<reference evidence="4" key="1">
    <citation type="journal article" date="2014" name="Front. Microbiol.">
        <title>High frequency of phylogenetically diverse reductive dehalogenase-homologous genes in deep subseafloor sedimentary metagenomes.</title>
        <authorList>
            <person name="Kawai M."/>
            <person name="Futagami T."/>
            <person name="Toyoda A."/>
            <person name="Takaki Y."/>
            <person name="Nishi S."/>
            <person name="Hori S."/>
            <person name="Arai W."/>
            <person name="Tsubouchi T."/>
            <person name="Morono Y."/>
            <person name="Uchiyama I."/>
            <person name="Ito T."/>
            <person name="Fujiyama A."/>
            <person name="Inagaki F."/>
            <person name="Takami H."/>
        </authorList>
    </citation>
    <scope>NUCLEOTIDE SEQUENCE</scope>
    <source>
        <strain evidence="4">Expedition CK06-06</strain>
    </source>
</reference>
<dbReference type="PANTHER" id="PTHR43401">
    <property type="entry name" value="L-THREONINE 3-DEHYDROGENASE"/>
    <property type="match status" value="1"/>
</dbReference>
<protein>
    <recommendedName>
        <fullName evidence="5">Enoyl reductase (ER) domain-containing protein</fullName>
    </recommendedName>
</protein>
<evidence type="ECO:0000313" key="4">
    <source>
        <dbReference type="EMBL" id="GAG60503.1"/>
    </source>
</evidence>
<evidence type="ECO:0000259" key="2">
    <source>
        <dbReference type="Pfam" id="PF00107"/>
    </source>
</evidence>
<dbReference type="InterPro" id="IPR013154">
    <property type="entry name" value="ADH-like_N"/>
</dbReference>
<dbReference type="Pfam" id="PF08240">
    <property type="entry name" value="ADH_N"/>
    <property type="match status" value="1"/>
</dbReference>
<evidence type="ECO:0008006" key="5">
    <source>
        <dbReference type="Google" id="ProtNLM"/>
    </source>
</evidence>
<gene>
    <name evidence="4" type="ORF">S01H4_00006</name>
</gene>
<name>X0ZJI8_9ZZZZ</name>
<dbReference type="Gene3D" id="3.90.180.10">
    <property type="entry name" value="Medium-chain alcohol dehydrogenases, catalytic domain"/>
    <property type="match status" value="1"/>
</dbReference>
<comment type="caution">
    <text evidence="4">The sequence shown here is derived from an EMBL/GenBank/DDBJ whole genome shotgun (WGS) entry which is preliminary data.</text>
</comment>
<evidence type="ECO:0000256" key="1">
    <source>
        <dbReference type="ARBA" id="ARBA00023002"/>
    </source>
</evidence>
<feature type="domain" description="Alcohol dehydrogenase-like N-terminal" evidence="3">
    <location>
        <begin position="23"/>
        <end position="124"/>
    </location>
</feature>
<evidence type="ECO:0000259" key="3">
    <source>
        <dbReference type="Pfam" id="PF08240"/>
    </source>
</evidence>
<dbReference type="AlphaFoldDB" id="X0ZJI8"/>
<dbReference type="InterPro" id="IPR050129">
    <property type="entry name" value="Zn_alcohol_dh"/>
</dbReference>
<dbReference type="InterPro" id="IPR013149">
    <property type="entry name" value="ADH-like_C"/>
</dbReference>
<dbReference type="PANTHER" id="PTHR43401:SF2">
    <property type="entry name" value="L-THREONINE 3-DEHYDROGENASE"/>
    <property type="match status" value="1"/>
</dbReference>
<dbReference type="InterPro" id="IPR036291">
    <property type="entry name" value="NAD(P)-bd_dom_sf"/>
</dbReference>
<organism evidence="4">
    <name type="scientific">marine sediment metagenome</name>
    <dbReference type="NCBI Taxonomy" id="412755"/>
    <lineage>
        <taxon>unclassified sequences</taxon>
        <taxon>metagenomes</taxon>
        <taxon>ecological metagenomes</taxon>
    </lineage>
</organism>
<accession>X0ZJI8</accession>
<dbReference type="Gene3D" id="3.40.50.720">
    <property type="entry name" value="NAD(P)-binding Rossmann-like Domain"/>
    <property type="match status" value="1"/>
</dbReference>
<sequence length="339" mass="37754">MKAAVLYGKKDIKIEEVNLPSSQDNIMIKVAACGICISDVKAYQEGQSHYFKPPIILGHECVGNIVTTLKENNYFKKRDRVAVIHAVNCGYCSYCQRGLFELCKNKQRASNGGFAEYVSINEKFAKIALIKIPAKLSTNEATFLEPIACCIEALERCNIRLGDTIVIIGAGVMGLLLLQLSLLRGASKVIVSEINEYRRNIAKSFGAIVVNPRETNLKKFIIKETNSEGADVAITTVFKENIIQESFSFTRKQGTVFIFGSATSNSKLELDSDKIRYDQIKIIGTSAYKPFHFNIALKLLKESRISATPLITSVKPLDKIKKALEDYTKPKNLKIIIKM</sequence>
<dbReference type="InterPro" id="IPR011032">
    <property type="entry name" value="GroES-like_sf"/>
</dbReference>
<dbReference type="EMBL" id="BART01000001">
    <property type="protein sequence ID" value="GAG60503.1"/>
    <property type="molecule type" value="Genomic_DNA"/>
</dbReference>
<dbReference type="SUPFAM" id="SSF50129">
    <property type="entry name" value="GroES-like"/>
    <property type="match status" value="1"/>
</dbReference>
<feature type="domain" description="Alcohol dehydrogenase-like C-terminal" evidence="2">
    <location>
        <begin position="173"/>
        <end position="301"/>
    </location>
</feature>
<dbReference type="Pfam" id="PF00107">
    <property type="entry name" value="ADH_zinc_N"/>
    <property type="match status" value="1"/>
</dbReference>
<dbReference type="GO" id="GO:0016491">
    <property type="term" value="F:oxidoreductase activity"/>
    <property type="evidence" value="ECO:0007669"/>
    <property type="project" value="UniProtKB-KW"/>
</dbReference>
<keyword evidence="1" id="KW-0560">Oxidoreductase</keyword>
<proteinExistence type="predicted"/>
<dbReference type="SUPFAM" id="SSF51735">
    <property type="entry name" value="NAD(P)-binding Rossmann-fold domains"/>
    <property type="match status" value="1"/>
</dbReference>